<keyword evidence="2" id="KW-1185">Reference proteome</keyword>
<proteinExistence type="predicted"/>
<organism evidence="1 2">
    <name type="scientific">Leptothrix discophora</name>
    <dbReference type="NCBI Taxonomy" id="89"/>
    <lineage>
        <taxon>Bacteria</taxon>
        <taxon>Pseudomonadati</taxon>
        <taxon>Pseudomonadota</taxon>
        <taxon>Betaproteobacteria</taxon>
        <taxon>Burkholderiales</taxon>
        <taxon>Sphaerotilaceae</taxon>
        <taxon>Leptothrix</taxon>
    </lineage>
</organism>
<dbReference type="Proteomes" id="UP001235760">
    <property type="component" value="Unassembled WGS sequence"/>
</dbReference>
<sequence length="322" mass="34820">MALDPQAQRRRAAVAVLSPVLDENSLLQALWQLQDSMRGDAVSDIIRAVDALARQHMLDAATCRRLYNDFYKALREPEERLPIDPWPAMQALRPAAPAPAPVYAAPPVAQPYWQAQPAPMYAQPPVYPPGYPQPGMAPQGLAQPMSPPGYGQPPILGYAPNGQPIYAQPEQLPPGWVAPAAAAMAAAQPAAPVAPPAEAPVATEPPVVFGAVMRTLVSEVYAFHRDALDEVQRDALKTLARSKVGAAVQTQFKDAWGRARQHDWQLQGQHADLAELTKVMYAALNEAFGRVGADQILQRAIAGAESLPEARQFSPKRLMASM</sequence>
<dbReference type="EMBL" id="JAUZEE010000001">
    <property type="protein sequence ID" value="MDP4299595.1"/>
    <property type="molecule type" value="Genomic_DNA"/>
</dbReference>
<name>A0ABT9FZK0_LEPDI</name>
<accession>A0ABT9FZK0</accession>
<protein>
    <submittedName>
        <fullName evidence="1">Uncharacterized protein</fullName>
    </submittedName>
</protein>
<comment type="caution">
    <text evidence="1">The sequence shown here is derived from an EMBL/GenBank/DDBJ whole genome shotgun (WGS) entry which is preliminary data.</text>
</comment>
<gene>
    <name evidence="1" type="ORF">Q8X39_03035</name>
</gene>
<dbReference type="RefSeq" id="WP_305748130.1">
    <property type="nucleotide sequence ID" value="NZ_JAUZEE010000001.1"/>
</dbReference>
<reference evidence="1 2" key="1">
    <citation type="submission" date="2023-08" db="EMBL/GenBank/DDBJ databases">
        <authorList>
            <person name="Roldan D.M."/>
            <person name="Menes R.J."/>
        </authorList>
    </citation>
    <scope>NUCLEOTIDE SEQUENCE [LARGE SCALE GENOMIC DNA]</scope>
    <source>
        <strain evidence="1 2">CCM 2812</strain>
    </source>
</reference>
<evidence type="ECO:0000313" key="1">
    <source>
        <dbReference type="EMBL" id="MDP4299595.1"/>
    </source>
</evidence>
<evidence type="ECO:0000313" key="2">
    <source>
        <dbReference type="Proteomes" id="UP001235760"/>
    </source>
</evidence>